<dbReference type="PROSITE" id="PS01217">
    <property type="entry name" value="SUCCINYL_COA_LIG_3"/>
    <property type="match status" value="1"/>
</dbReference>
<keyword evidence="13" id="KW-1185">Reference proteome</keyword>
<dbReference type="Gene3D" id="3.30.1490.20">
    <property type="entry name" value="ATP-grasp fold, A domain"/>
    <property type="match status" value="1"/>
</dbReference>
<keyword evidence="5 10" id="KW-0547">Nucleotide-binding</keyword>
<comment type="pathway">
    <text evidence="1 10">Carbohydrate metabolism; tricarboxylic acid cycle; succinate from succinyl-CoA (ligase route): step 1/1.</text>
</comment>
<dbReference type="GO" id="GO:0005524">
    <property type="term" value="F:ATP binding"/>
    <property type="evidence" value="ECO:0007669"/>
    <property type="project" value="UniProtKB-UniRule"/>
</dbReference>
<dbReference type="InterPro" id="IPR017866">
    <property type="entry name" value="Succ-CoA_synthase_bsu_CS"/>
</dbReference>
<dbReference type="NCBIfam" id="TIGR01016">
    <property type="entry name" value="sucCoAbeta"/>
    <property type="match status" value="1"/>
</dbReference>
<dbReference type="EC" id="6.2.1.5" evidence="10"/>
<dbReference type="AlphaFoldDB" id="A0A2A6C3V7"/>
<dbReference type="GO" id="GO:0006099">
    <property type="term" value="P:tricarboxylic acid cycle"/>
    <property type="evidence" value="ECO:0000318"/>
    <property type="project" value="GO_Central"/>
</dbReference>
<evidence type="ECO:0000313" key="12">
    <source>
        <dbReference type="EnsemblMetazoa" id="PPA40629.1"/>
    </source>
</evidence>
<accession>A0A8R1UWV3</accession>
<protein>
    <recommendedName>
        <fullName evidence="10">Succinate--CoA ligase [ADP-forming] subunit beta, mitochondrial</fullName>
        <ecNumber evidence="10">6.2.1.5</ecNumber>
    </recommendedName>
    <alternativeName>
        <fullName evidence="10">Succinyl-CoA synthetase beta chain</fullName>
        <shortName evidence="10">SCS-beta</shortName>
    </alternativeName>
</protein>
<dbReference type="InterPro" id="IPR005811">
    <property type="entry name" value="SUCC_ACL_C"/>
</dbReference>
<feature type="binding site" evidence="10">
    <location>
        <position position="407"/>
    </location>
    <ligand>
        <name>Mg(2+)</name>
        <dbReference type="ChEBI" id="CHEBI:18420"/>
    </ligand>
</feature>
<reference evidence="12" key="2">
    <citation type="submission" date="2022-06" db="UniProtKB">
        <authorList>
            <consortium name="EnsemblMetazoa"/>
        </authorList>
    </citation>
    <scope>IDENTIFICATION</scope>
    <source>
        <strain evidence="12">PS312</strain>
    </source>
</reference>
<feature type="binding site" evidence="10">
    <location>
        <position position="393"/>
    </location>
    <ligand>
        <name>Mg(2+)</name>
        <dbReference type="ChEBI" id="CHEBI:18420"/>
    </ligand>
</feature>
<keyword evidence="10" id="KW-0496">Mitochondrion</keyword>
<evidence type="ECO:0000256" key="7">
    <source>
        <dbReference type="ARBA" id="ARBA00052879"/>
    </source>
</evidence>
<proteinExistence type="inferred from homology"/>
<comment type="function">
    <text evidence="8">GTP-specific succinyl-CoA synthetase functions in the citric acid cycle (TCA), coupling the hydrolysis of succinyl-CoA to the synthesis of GTP and thus represents the only step of substrate-level phosphorylation in the TCA. The beta subunit provides nucleotide specificity of the enzyme and binds the substrate succinate, while the binding sites for coenzyme A and phosphate are found in the alpha subunit.</text>
</comment>
<keyword evidence="3 10" id="KW-0436">Ligase</keyword>
<evidence type="ECO:0000256" key="6">
    <source>
        <dbReference type="ARBA" id="ARBA00022842"/>
    </source>
</evidence>
<feature type="binding site" evidence="10">
    <location>
        <begin position="238"/>
        <end position="240"/>
    </location>
    <ligand>
        <name>ATP</name>
        <dbReference type="ChEBI" id="CHEBI:30616"/>
    </ligand>
</feature>
<comment type="subunit">
    <text evidence="9">Heterodimer of an alpha and a beta subunit. The beta subunit determines specificity for GTP.</text>
</comment>
<dbReference type="FunFam" id="3.30.470.20:FF:000002">
    <property type="entry name" value="Succinate--CoA ligase [ADP-forming] subunit beta"/>
    <property type="match status" value="1"/>
</dbReference>
<dbReference type="Proteomes" id="UP000005239">
    <property type="component" value="Unassembled WGS sequence"/>
</dbReference>
<dbReference type="GO" id="GO:0005739">
    <property type="term" value="C:mitochondrion"/>
    <property type="evidence" value="ECO:0000318"/>
    <property type="project" value="GO_Central"/>
</dbReference>
<keyword evidence="2 10" id="KW-0816">Tricarboxylic acid cycle</keyword>
<dbReference type="FunFam" id="3.30.1490.20:FF:000004">
    <property type="entry name" value="Succinate--CoA ligase [ADP-forming] subunit beta, mitochondrial"/>
    <property type="match status" value="1"/>
</dbReference>
<comment type="catalytic activity">
    <reaction evidence="7">
        <text>GTP + succinate + CoA = succinyl-CoA + GDP + phosphate</text>
        <dbReference type="Rhea" id="RHEA:22120"/>
        <dbReference type="ChEBI" id="CHEBI:30031"/>
        <dbReference type="ChEBI" id="CHEBI:37565"/>
        <dbReference type="ChEBI" id="CHEBI:43474"/>
        <dbReference type="ChEBI" id="CHEBI:57287"/>
        <dbReference type="ChEBI" id="CHEBI:57292"/>
        <dbReference type="ChEBI" id="CHEBI:58189"/>
        <dbReference type="EC" id="6.2.1.4"/>
    </reaction>
</comment>
<dbReference type="Pfam" id="PF00549">
    <property type="entry name" value="Ligase_CoA"/>
    <property type="match status" value="1"/>
</dbReference>
<evidence type="ECO:0000256" key="1">
    <source>
        <dbReference type="ARBA" id="ARBA00005064"/>
    </source>
</evidence>
<dbReference type="GO" id="GO:0000287">
    <property type="term" value="F:magnesium ion binding"/>
    <property type="evidence" value="ECO:0007669"/>
    <property type="project" value="UniProtKB-UniRule"/>
</dbReference>
<dbReference type="GO" id="GO:0004776">
    <property type="term" value="F:succinate-CoA ligase (GDP-forming) activity"/>
    <property type="evidence" value="ECO:0000318"/>
    <property type="project" value="GO_Central"/>
</dbReference>
<comment type="catalytic activity">
    <reaction evidence="10">
        <text>succinate + ATP + CoA = succinyl-CoA + ADP + phosphate</text>
        <dbReference type="Rhea" id="RHEA:17661"/>
        <dbReference type="ChEBI" id="CHEBI:30031"/>
        <dbReference type="ChEBI" id="CHEBI:30616"/>
        <dbReference type="ChEBI" id="CHEBI:43474"/>
        <dbReference type="ChEBI" id="CHEBI:57287"/>
        <dbReference type="ChEBI" id="CHEBI:57292"/>
        <dbReference type="ChEBI" id="CHEBI:456216"/>
        <dbReference type="EC" id="6.2.1.5"/>
    </reaction>
</comment>
<evidence type="ECO:0000256" key="8">
    <source>
        <dbReference type="ARBA" id="ARBA00053833"/>
    </source>
</evidence>
<comment type="caution">
    <text evidence="10">Lacks conserved residue(s) required for the propagation of feature annotation.</text>
</comment>
<dbReference type="InterPro" id="IPR013650">
    <property type="entry name" value="ATP-grasp_succ-CoA_synth-type"/>
</dbReference>
<feature type="binding site" evidence="10">
    <location>
        <position position="458"/>
    </location>
    <ligand>
        <name>substrate</name>
        <note>ligand shared with subunit alpha</note>
    </ligand>
</feature>
<evidence type="ECO:0000256" key="3">
    <source>
        <dbReference type="ARBA" id="ARBA00022598"/>
    </source>
</evidence>
<dbReference type="SUPFAM" id="SSF56059">
    <property type="entry name" value="Glutathione synthetase ATP-binding domain-like"/>
    <property type="match status" value="1"/>
</dbReference>
<dbReference type="Gene3D" id="3.30.470.20">
    <property type="entry name" value="ATP-grasp fold, B domain"/>
    <property type="match status" value="1"/>
</dbReference>
<comment type="function">
    <text evidence="10">Succinyl-CoA synthetase functions in the citric acid cycle (TCA), coupling the hydrolysis of succinyl-CoA to the synthesis of ATP and thus represents the only step of substrate-level phosphorylation in the TCA. The beta subunit provides nucleotide specificity of the enzyme and binds the substrate succinate, while the binding sites for coenzyme A and phosphate are found in the alpha subunit.</text>
</comment>
<dbReference type="EnsemblMetazoa" id="PPA40629.1">
    <property type="protein sequence ID" value="PPA40629.1"/>
    <property type="gene ID" value="WBGene00278998"/>
</dbReference>
<dbReference type="NCBIfam" id="NF001913">
    <property type="entry name" value="PRK00696.1"/>
    <property type="match status" value="1"/>
</dbReference>
<dbReference type="InterPro" id="IPR005809">
    <property type="entry name" value="Succ_CoA_ligase-like_bsu"/>
</dbReference>
<comment type="subcellular location">
    <subcellularLocation>
        <location evidence="10">Mitochondrion</location>
    </subcellularLocation>
</comment>
<dbReference type="PANTHER" id="PTHR11815:SF10">
    <property type="entry name" value="SUCCINATE--COA LIGASE [GDP-FORMING] SUBUNIT BETA, MITOCHONDRIAL"/>
    <property type="match status" value="1"/>
</dbReference>
<sequence>MQQLVWKPTIGLLWFALYHKRARIEVVEVTFLICISMFGISASVMVICSAFIIEALRSMKVSTAKKVQQRMLFRALLIQTLIPCIFSYFPLCIIWMFPLFTGIALGAFGNILTMTSTVFPSVDAIIIIIFIPAYRHSVKMWILNKIRPSDLVIVSTPCRIQMLGRAAGRIASSHRRAQILTQLRLLNLQEYQSKGILDRNGCSVQKFVTATSLKEAEEKLKDFSVYEYVVKAQILAGGRGKGRFIGGPKDLGGVHISYKPEEALSAAKEMIGRRLVTKQTPKEGVLVEKVMIAEGVTIKRETYLAVLMCRETNGPVVVASPAGGVDIEHTAEVSPELIFKEPINIREGMTDEQARRIARNLEFKGDLEEKAAVEIRRLYELFLKVDATQVEINPFVETDDGRVFCVDAKMNFDDNAAFRQKEIFEMEDTSDKDPREVAANKLNLNYIGMDGNIACMVNGAGLAMATMDAIKLNGGEPANFLDVGGSVSDEQIMKAFEIITQDANVKCVLVNVFCGILNCATFARGAISAFKNATIPVVNLFVVSRNRRAINKVTNGMRGTNVEEGRRLLRESGLSVISADGLDDAAAKAVAAAARQ</sequence>
<gene>
    <name evidence="12" type="primary">WBGene00278998</name>
</gene>
<evidence type="ECO:0000256" key="4">
    <source>
        <dbReference type="ARBA" id="ARBA00022723"/>
    </source>
</evidence>
<dbReference type="FunFam" id="3.40.50.261:FF:000001">
    <property type="entry name" value="Succinate--CoA ligase [ADP-forming] subunit beta"/>
    <property type="match status" value="1"/>
</dbReference>
<dbReference type="InterPro" id="IPR019428">
    <property type="entry name" value="7TM_GPCR_serpentine_rcpt_Str"/>
</dbReference>
<evidence type="ECO:0000256" key="5">
    <source>
        <dbReference type="ARBA" id="ARBA00022741"/>
    </source>
</evidence>
<dbReference type="SUPFAM" id="SSF81321">
    <property type="entry name" value="Family A G protein-coupled receptor-like"/>
    <property type="match status" value="1"/>
</dbReference>
<dbReference type="Gene3D" id="3.40.50.261">
    <property type="entry name" value="Succinyl-CoA synthetase domains"/>
    <property type="match status" value="1"/>
</dbReference>
<feature type="binding site" evidence="10">
    <location>
        <position position="231"/>
    </location>
    <ligand>
        <name>ATP</name>
        <dbReference type="ChEBI" id="CHEBI:30616"/>
    </ligand>
</feature>
<dbReference type="GO" id="GO:0042709">
    <property type="term" value="C:succinate-CoA ligase complex"/>
    <property type="evidence" value="ECO:0000318"/>
    <property type="project" value="GO_Central"/>
</dbReference>
<evidence type="ECO:0000256" key="11">
    <source>
        <dbReference type="RuleBase" id="RU361258"/>
    </source>
</evidence>
<reference evidence="13" key="1">
    <citation type="journal article" date="2008" name="Nat. Genet.">
        <title>The Pristionchus pacificus genome provides a unique perspective on nematode lifestyle and parasitism.</title>
        <authorList>
            <person name="Dieterich C."/>
            <person name="Clifton S.W."/>
            <person name="Schuster L.N."/>
            <person name="Chinwalla A."/>
            <person name="Delehaunty K."/>
            <person name="Dinkelacker I."/>
            <person name="Fulton L."/>
            <person name="Fulton R."/>
            <person name="Godfrey J."/>
            <person name="Minx P."/>
            <person name="Mitreva M."/>
            <person name="Roeseler W."/>
            <person name="Tian H."/>
            <person name="Witte H."/>
            <person name="Yang S.P."/>
            <person name="Wilson R.K."/>
            <person name="Sommer R.J."/>
        </authorList>
    </citation>
    <scope>NUCLEOTIDE SEQUENCE [LARGE SCALE GENOMIC DNA]</scope>
    <source>
        <strain evidence="13">PS312</strain>
    </source>
</reference>
<dbReference type="SUPFAM" id="SSF52210">
    <property type="entry name" value="Succinyl-CoA synthetase domains"/>
    <property type="match status" value="1"/>
</dbReference>
<feature type="binding site" evidence="10">
    <location>
        <position position="301"/>
    </location>
    <ligand>
        <name>ATP</name>
        <dbReference type="ChEBI" id="CHEBI:30616"/>
    </ligand>
</feature>
<keyword evidence="4 10" id="KW-0479">Metal-binding</keyword>
<comment type="similarity">
    <text evidence="10 11">Belongs to the succinate/malate CoA ligase beta subunit family.</text>
</comment>
<evidence type="ECO:0000256" key="2">
    <source>
        <dbReference type="ARBA" id="ARBA00022532"/>
    </source>
</evidence>
<evidence type="ECO:0000256" key="10">
    <source>
        <dbReference type="HAMAP-Rule" id="MF_03219"/>
    </source>
</evidence>
<evidence type="ECO:0000256" key="9">
    <source>
        <dbReference type="ARBA" id="ARBA00063570"/>
    </source>
</evidence>
<name>A0A2A6C3V7_PRIPA</name>
<dbReference type="InterPro" id="IPR013815">
    <property type="entry name" value="ATP_grasp_subdomain_1"/>
</dbReference>
<dbReference type="HAMAP" id="MF_00558">
    <property type="entry name" value="Succ_CoA_beta"/>
    <property type="match status" value="1"/>
</dbReference>
<comment type="cofactor">
    <cofactor evidence="10">
        <name>Mg(2+)</name>
        <dbReference type="ChEBI" id="CHEBI:18420"/>
    </cofactor>
    <text evidence="10">Binds 1 Mg(2+) ion per subunit.</text>
</comment>
<keyword evidence="6 10" id="KW-0460">Magnesium</keyword>
<evidence type="ECO:0000313" key="13">
    <source>
        <dbReference type="Proteomes" id="UP000005239"/>
    </source>
</evidence>
<dbReference type="Pfam" id="PF08442">
    <property type="entry name" value="ATP-grasp_2"/>
    <property type="match status" value="1"/>
</dbReference>
<dbReference type="PANTHER" id="PTHR11815">
    <property type="entry name" value="SUCCINYL-COA SYNTHETASE BETA CHAIN"/>
    <property type="match status" value="1"/>
</dbReference>
<dbReference type="GO" id="GO:0006104">
    <property type="term" value="P:succinyl-CoA metabolic process"/>
    <property type="evidence" value="ECO:0000318"/>
    <property type="project" value="GO_Central"/>
</dbReference>
<dbReference type="Pfam" id="PF10326">
    <property type="entry name" value="7TM_GPCR_Str"/>
    <property type="match status" value="1"/>
</dbReference>
<dbReference type="InterPro" id="IPR016102">
    <property type="entry name" value="Succinyl-CoA_synth-like"/>
</dbReference>
<keyword evidence="10" id="KW-0067">ATP-binding</keyword>
<organism evidence="12 13">
    <name type="scientific">Pristionchus pacificus</name>
    <name type="common">Parasitic nematode worm</name>
    <dbReference type="NCBI Taxonomy" id="54126"/>
    <lineage>
        <taxon>Eukaryota</taxon>
        <taxon>Metazoa</taxon>
        <taxon>Ecdysozoa</taxon>
        <taxon>Nematoda</taxon>
        <taxon>Chromadorea</taxon>
        <taxon>Rhabditida</taxon>
        <taxon>Rhabditina</taxon>
        <taxon>Diplogasteromorpha</taxon>
        <taxon>Diplogasteroidea</taxon>
        <taxon>Neodiplogasteridae</taxon>
        <taxon>Pristionchus</taxon>
    </lineage>
</organism>
<accession>A0A2A6C3V7</accession>